<dbReference type="PANTHER" id="PTHR35377">
    <property type="entry name" value="ANTITOXIN VAPB49-RELATED-RELATED"/>
    <property type="match status" value="1"/>
</dbReference>
<name>T0ZWI6_9ZZZZ</name>
<reference evidence="2" key="1">
    <citation type="submission" date="2013-08" db="EMBL/GenBank/DDBJ databases">
        <authorList>
            <person name="Mendez C."/>
            <person name="Richter M."/>
            <person name="Ferrer M."/>
            <person name="Sanchez J."/>
        </authorList>
    </citation>
    <scope>NUCLEOTIDE SEQUENCE</scope>
</reference>
<accession>T0ZWI6</accession>
<reference evidence="2" key="2">
    <citation type="journal article" date="2014" name="ISME J.">
        <title>Microbial stratification in low pH oxic and suboxic macroscopic growths along an acid mine drainage.</title>
        <authorList>
            <person name="Mendez-Garcia C."/>
            <person name="Mesa V."/>
            <person name="Sprenger R.R."/>
            <person name="Richter M."/>
            <person name="Diez M.S."/>
            <person name="Solano J."/>
            <person name="Bargiela R."/>
            <person name="Golyshina O.V."/>
            <person name="Manteca A."/>
            <person name="Ramos J.L."/>
            <person name="Gallego J.R."/>
            <person name="Llorente I."/>
            <person name="Martins Dos Santos V.A."/>
            <person name="Jensen O.N."/>
            <person name="Pelaez A.I."/>
            <person name="Sanchez J."/>
            <person name="Ferrer M."/>
        </authorList>
    </citation>
    <scope>NUCLEOTIDE SEQUENCE</scope>
</reference>
<proteinExistence type="inferred from homology"/>
<dbReference type="Pfam" id="PF02604">
    <property type="entry name" value="PhdYeFM_antitox"/>
    <property type="match status" value="1"/>
</dbReference>
<gene>
    <name evidence="2" type="ORF">B2A_13380</name>
</gene>
<dbReference type="AlphaFoldDB" id="T0ZWI6"/>
<dbReference type="InterPro" id="IPR006442">
    <property type="entry name" value="Antitoxin_Phd/YefM"/>
</dbReference>
<dbReference type="NCBIfam" id="TIGR01552">
    <property type="entry name" value="phd_fam"/>
    <property type="match status" value="1"/>
</dbReference>
<comment type="similarity">
    <text evidence="1">Belongs to the phD/YefM antitoxin family.</text>
</comment>
<dbReference type="SUPFAM" id="SSF143120">
    <property type="entry name" value="YefM-like"/>
    <property type="match status" value="1"/>
</dbReference>
<evidence type="ECO:0000313" key="2">
    <source>
        <dbReference type="EMBL" id="EQD33019.1"/>
    </source>
</evidence>
<dbReference type="EMBL" id="AUZZ01009684">
    <property type="protein sequence ID" value="EQD33019.1"/>
    <property type="molecule type" value="Genomic_DNA"/>
</dbReference>
<dbReference type="InterPro" id="IPR051416">
    <property type="entry name" value="phD-YefM_TA_antitoxins"/>
</dbReference>
<evidence type="ECO:0000256" key="1">
    <source>
        <dbReference type="ARBA" id="ARBA00009981"/>
    </source>
</evidence>
<dbReference type="InterPro" id="IPR036165">
    <property type="entry name" value="YefM-like_sf"/>
</dbReference>
<protein>
    <submittedName>
        <fullName evidence="2">Prevent-host-death family protein</fullName>
    </submittedName>
</protein>
<organism evidence="2">
    <name type="scientific">mine drainage metagenome</name>
    <dbReference type="NCBI Taxonomy" id="410659"/>
    <lineage>
        <taxon>unclassified sequences</taxon>
        <taxon>metagenomes</taxon>
        <taxon>ecological metagenomes</taxon>
    </lineage>
</organism>
<comment type="caution">
    <text evidence="2">The sequence shown here is derived from an EMBL/GenBank/DDBJ whole genome shotgun (WGS) entry which is preliminary data.</text>
</comment>
<dbReference type="Gene3D" id="3.40.1620.10">
    <property type="entry name" value="YefM-like domain"/>
    <property type="match status" value="1"/>
</dbReference>
<sequence>MGDVSIRELRNHGGDVIDRVVRGEVITITRSGKHVAELKPLQSVSLSAETAISRRRLLPVVNHVSLRADLDQILDSSI</sequence>